<keyword evidence="2" id="KW-1185">Reference proteome</keyword>
<reference evidence="1 2" key="1">
    <citation type="submission" date="2019-12" db="EMBL/GenBank/DDBJ databases">
        <authorList>
            <person name="Alioto T."/>
            <person name="Alioto T."/>
            <person name="Gomez Garrido J."/>
        </authorList>
    </citation>
    <scope>NUCLEOTIDE SEQUENCE [LARGE SCALE GENOMIC DNA]</scope>
</reference>
<evidence type="ECO:0000313" key="1">
    <source>
        <dbReference type="EMBL" id="CAA2974184.1"/>
    </source>
</evidence>
<comment type="caution">
    <text evidence="1">The sequence shown here is derived from an EMBL/GenBank/DDBJ whole genome shotgun (WGS) entry which is preliminary data.</text>
</comment>
<dbReference type="Gramene" id="OE9A061629T1">
    <property type="protein sequence ID" value="OE9A061629C1"/>
    <property type="gene ID" value="OE9A061629"/>
</dbReference>
<protein>
    <submittedName>
        <fullName evidence="1">Uncharacterized protein</fullName>
    </submittedName>
</protein>
<name>A0A8S0R430_OLEEU</name>
<accession>A0A8S0R430</accession>
<organism evidence="1 2">
    <name type="scientific">Olea europaea subsp. europaea</name>
    <dbReference type="NCBI Taxonomy" id="158383"/>
    <lineage>
        <taxon>Eukaryota</taxon>
        <taxon>Viridiplantae</taxon>
        <taxon>Streptophyta</taxon>
        <taxon>Embryophyta</taxon>
        <taxon>Tracheophyta</taxon>
        <taxon>Spermatophyta</taxon>
        <taxon>Magnoliopsida</taxon>
        <taxon>eudicotyledons</taxon>
        <taxon>Gunneridae</taxon>
        <taxon>Pentapetalae</taxon>
        <taxon>asterids</taxon>
        <taxon>lamiids</taxon>
        <taxon>Lamiales</taxon>
        <taxon>Oleaceae</taxon>
        <taxon>Oleeae</taxon>
        <taxon>Olea</taxon>
    </lineage>
</organism>
<proteinExistence type="predicted"/>
<dbReference type="Proteomes" id="UP000594638">
    <property type="component" value="Unassembled WGS sequence"/>
</dbReference>
<dbReference type="AlphaFoldDB" id="A0A8S0R430"/>
<sequence>MAPLAIKKWKKIGDASKTPLLDRLHEKFEFELNQPIKDAIDCSMNKKWKEYRCRLHKKFEGMGGNGDIRLAKTNKLASTRGVTNKLTK</sequence>
<dbReference type="EMBL" id="CACTIH010002153">
    <property type="protein sequence ID" value="CAA2974184.1"/>
    <property type="molecule type" value="Genomic_DNA"/>
</dbReference>
<gene>
    <name evidence="1" type="ORF">OLEA9_A061629</name>
</gene>
<evidence type="ECO:0000313" key="2">
    <source>
        <dbReference type="Proteomes" id="UP000594638"/>
    </source>
</evidence>